<dbReference type="SUPFAM" id="SSF52172">
    <property type="entry name" value="CheY-like"/>
    <property type="match status" value="1"/>
</dbReference>
<comment type="caution">
    <text evidence="4">The sequence shown here is derived from an EMBL/GenBank/DDBJ whole genome shotgun (WGS) entry which is preliminary data.</text>
</comment>
<dbReference type="PANTHER" id="PTHR37299:SF1">
    <property type="entry name" value="STAGE 0 SPORULATION PROTEIN A HOMOLOG"/>
    <property type="match status" value="1"/>
</dbReference>
<feature type="domain" description="Response regulatory" evidence="2">
    <location>
        <begin position="2"/>
        <end position="113"/>
    </location>
</feature>
<dbReference type="GO" id="GO:0000156">
    <property type="term" value="F:phosphorelay response regulator activity"/>
    <property type="evidence" value="ECO:0007669"/>
    <property type="project" value="InterPro"/>
</dbReference>
<dbReference type="InterPro" id="IPR001789">
    <property type="entry name" value="Sig_transdc_resp-reg_receiver"/>
</dbReference>
<dbReference type="PROSITE" id="PS50930">
    <property type="entry name" value="HTH_LYTTR"/>
    <property type="match status" value="1"/>
</dbReference>
<dbReference type="Pfam" id="PF00072">
    <property type="entry name" value="Response_reg"/>
    <property type="match status" value="1"/>
</dbReference>
<dbReference type="SMART" id="SM00850">
    <property type="entry name" value="LytTR"/>
    <property type="match status" value="1"/>
</dbReference>
<dbReference type="PROSITE" id="PS50110">
    <property type="entry name" value="RESPONSE_REGULATORY"/>
    <property type="match status" value="1"/>
</dbReference>
<sequence length="240" mass="27631">MKCMIVEDEQPAVKVLESYIGHFSDLEITGVHHNAMDAFTSLQKSPVDILFLDIQLPKISGIQFLHSLHDHPAVILTTAHREFALDGYELEITDYLLKPISFGRFTKAIAKVYKQHQKPLNIPRETPADNRVLFSEPFIYIKSDREFIKIYLKNILYIESIKNHVKLATLCGNYFTLMSLSQAEEKLPGGHFMRIHRSFIVSLEHISKFTPAGIQIGNKYIPVGRHYKKGFLHWVEKNIV</sequence>
<evidence type="ECO:0000313" key="4">
    <source>
        <dbReference type="EMBL" id="RNL82912.1"/>
    </source>
</evidence>
<evidence type="ECO:0000259" key="3">
    <source>
        <dbReference type="PROSITE" id="PS50930"/>
    </source>
</evidence>
<gene>
    <name evidence="4" type="ORF">ED312_16000</name>
</gene>
<dbReference type="RefSeq" id="WP_123217028.1">
    <property type="nucleotide sequence ID" value="NZ_RJTM01000108.1"/>
</dbReference>
<dbReference type="PANTHER" id="PTHR37299">
    <property type="entry name" value="TRANSCRIPTIONAL REGULATOR-RELATED"/>
    <property type="match status" value="1"/>
</dbReference>
<feature type="modified residue" description="4-aspartylphosphate" evidence="1">
    <location>
        <position position="53"/>
    </location>
</feature>
<dbReference type="EMBL" id="RJTM01000108">
    <property type="protein sequence ID" value="RNL82912.1"/>
    <property type="molecule type" value="Genomic_DNA"/>
</dbReference>
<proteinExistence type="predicted"/>
<dbReference type="Proteomes" id="UP000267469">
    <property type="component" value="Unassembled WGS sequence"/>
</dbReference>
<dbReference type="InterPro" id="IPR007492">
    <property type="entry name" value="LytTR_DNA-bd_dom"/>
</dbReference>
<keyword evidence="1" id="KW-0597">Phosphoprotein</keyword>
<dbReference type="AlphaFoldDB" id="A0A3N0E4Y9"/>
<keyword evidence="5" id="KW-1185">Reference proteome</keyword>
<feature type="domain" description="HTH LytTR-type" evidence="3">
    <location>
        <begin position="139"/>
        <end position="237"/>
    </location>
</feature>
<dbReference type="GO" id="GO:0003677">
    <property type="term" value="F:DNA binding"/>
    <property type="evidence" value="ECO:0007669"/>
    <property type="project" value="UniProtKB-KW"/>
</dbReference>
<keyword evidence="4" id="KW-0238">DNA-binding</keyword>
<reference evidence="4 5" key="1">
    <citation type="submission" date="2018-10" db="EMBL/GenBank/DDBJ databases">
        <title>Sinomicrobium pectinilyticum sp. nov., a pectinase-producing bacterium isolated from alkaline and saline soil, and emended description of the genus Sinomicrobium.</title>
        <authorList>
            <person name="Cheng B."/>
            <person name="Li C."/>
            <person name="Lai Q."/>
            <person name="Du M."/>
            <person name="Shao Z."/>
            <person name="Xu P."/>
            <person name="Yang C."/>
        </authorList>
    </citation>
    <scope>NUCLEOTIDE SEQUENCE [LARGE SCALE GENOMIC DNA]</scope>
    <source>
        <strain evidence="4 5">5DNS001</strain>
    </source>
</reference>
<evidence type="ECO:0000313" key="5">
    <source>
        <dbReference type="Proteomes" id="UP000267469"/>
    </source>
</evidence>
<name>A0A3N0E4Y9_SINP1</name>
<organism evidence="4 5">
    <name type="scientific">Sinomicrobium pectinilyticum</name>
    <dbReference type="NCBI Taxonomy" id="1084421"/>
    <lineage>
        <taxon>Bacteria</taxon>
        <taxon>Pseudomonadati</taxon>
        <taxon>Bacteroidota</taxon>
        <taxon>Flavobacteriia</taxon>
        <taxon>Flavobacteriales</taxon>
        <taxon>Flavobacteriaceae</taxon>
        <taxon>Sinomicrobium</taxon>
    </lineage>
</organism>
<dbReference type="InterPro" id="IPR046947">
    <property type="entry name" value="LytR-like"/>
</dbReference>
<dbReference type="InterPro" id="IPR011006">
    <property type="entry name" value="CheY-like_superfamily"/>
</dbReference>
<dbReference type="Gene3D" id="2.40.50.1020">
    <property type="entry name" value="LytTr DNA-binding domain"/>
    <property type="match status" value="1"/>
</dbReference>
<dbReference type="SMART" id="SM00448">
    <property type="entry name" value="REC"/>
    <property type="match status" value="1"/>
</dbReference>
<accession>A0A3N0E4Y9</accession>
<dbReference type="Gene3D" id="3.40.50.2300">
    <property type="match status" value="1"/>
</dbReference>
<dbReference type="Pfam" id="PF04397">
    <property type="entry name" value="LytTR"/>
    <property type="match status" value="1"/>
</dbReference>
<evidence type="ECO:0000259" key="2">
    <source>
        <dbReference type="PROSITE" id="PS50110"/>
    </source>
</evidence>
<protein>
    <submittedName>
        <fullName evidence="4">DNA-binding response regulator</fullName>
    </submittedName>
</protein>
<evidence type="ECO:0000256" key="1">
    <source>
        <dbReference type="PROSITE-ProRule" id="PRU00169"/>
    </source>
</evidence>
<dbReference type="OrthoDB" id="2168082at2"/>